<gene>
    <name evidence="2" type="ORF">HINF_LOCUS63421</name>
    <name evidence="1" type="ORF">HINF_LOCUS65571</name>
</gene>
<reference evidence="2 3" key="2">
    <citation type="submission" date="2024-07" db="EMBL/GenBank/DDBJ databases">
        <authorList>
            <person name="Akdeniz Z."/>
        </authorList>
    </citation>
    <scope>NUCLEOTIDE SEQUENCE [LARGE SCALE GENOMIC DNA]</scope>
</reference>
<accession>A0AA86RH47</accession>
<dbReference type="Proteomes" id="UP001642409">
    <property type="component" value="Unassembled WGS sequence"/>
</dbReference>
<name>A0AA86RH47_9EUKA</name>
<organism evidence="1">
    <name type="scientific">Hexamita inflata</name>
    <dbReference type="NCBI Taxonomy" id="28002"/>
    <lineage>
        <taxon>Eukaryota</taxon>
        <taxon>Metamonada</taxon>
        <taxon>Diplomonadida</taxon>
        <taxon>Hexamitidae</taxon>
        <taxon>Hexamitinae</taxon>
        <taxon>Hexamita</taxon>
    </lineage>
</organism>
<dbReference type="EMBL" id="CATOUU010001181">
    <property type="protein sequence ID" value="CAI9977926.1"/>
    <property type="molecule type" value="Genomic_DNA"/>
</dbReference>
<proteinExistence type="predicted"/>
<evidence type="ECO:0000313" key="3">
    <source>
        <dbReference type="Proteomes" id="UP001642409"/>
    </source>
</evidence>
<sequence>MSCIVVSRLVIEITIGMQQLMFRIYQFLHTHQAIWQSNSNGYMHTKVLSIISPCCNYWTQMPYEYRLPLQHELWQLERMAPFSYKLSIPDPTALSSFAHTWRLSIFNKVETASLETKYPLF</sequence>
<evidence type="ECO:0000313" key="2">
    <source>
        <dbReference type="EMBL" id="CAL6086969.1"/>
    </source>
</evidence>
<keyword evidence="3" id="KW-1185">Reference proteome</keyword>
<dbReference type="EMBL" id="CAXDID020000397">
    <property type="protein sequence ID" value="CAL6086969.1"/>
    <property type="molecule type" value="Genomic_DNA"/>
</dbReference>
<dbReference type="AlphaFoldDB" id="A0AA86RH47"/>
<reference evidence="1" key="1">
    <citation type="submission" date="2023-06" db="EMBL/GenBank/DDBJ databases">
        <authorList>
            <person name="Kurt Z."/>
        </authorList>
    </citation>
    <scope>NUCLEOTIDE SEQUENCE</scope>
</reference>
<evidence type="ECO:0000313" key="1">
    <source>
        <dbReference type="EMBL" id="CAI9977926.1"/>
    </source>
</evidence>
<protein>
    <submittedName>
        <fullName evidence="2">Hypothetical_protein</fullName>
    </submittedName>
</protein>
<comment type="caution">
    <text evidence="1">The sequence shown here is derived from an EMBL/GenBank/DDBJ whole genome shotgun (WGS) entry which is preliminary data.</text>
</comment>